<accession>A0ACC6MFJ9</accession>
<evidence type="ECO:0000313" key="2">
    <source>
        <dbReference type="Proteomes" id="UP001289645"/>
    </source>
</evidence>
<name>A0ACC6MFJ9_MYCPF</name>
<evidence type="ECO:0000313" key="1">
    <source>
        <dbReference type="EMBL" id="MDZ5085754.1"/>
    </source>
</evidence>
<gene>
    <name evidence="1" type="ORF">OHX15_10185</name>
</gene>
<protein>
    <submittedName>
        <fullName evidence="1">Alpha/beta hydrolase</fullName>
    </submittedName>
</protein>
<dbReference type="Proteomes" id="UP001289645">
    <property type="component" value="Unassembled WGS sequence"/>
</dbReference>
<organism evidence="1 2">
    <name type="scientific">Mycolicibacterium parafortuitum</name>
    <name type="common">Mycobacterium parafortuitum</name>
    <dbReference type="NCBI Taxonomy" id="39692"/>
    <lineage>
        <taxon>Bacteria</taxon>
        <taxon>Bacillati</taxon>
        <taxon>Actinomycetota</taxon>
        <taxon>Actinomycetes</taxon>
        <taxon>Mycobacteriales</taxon>
        <taxon>Mycobacteriaceae</taxon>
        <taxon>Mycolicibacterium</taxon>
    </lineage>
</organism>
<comment type="caution">
    <text evidence="1">The sequence shown here is derived from an EMBL/GenBank/DDBJ whole genome shotgun (WGS) entry which is preliminary data.</text>
</comment>
<keyword evidence="2" id="KW-1185">Reference proteome</keyword>
<keyword evidence="1" id="KW-0378">Hydrolase</keyword>
<dbReference type="EMBL" id="JAOXLN010000008">
    <property type="protein sequence ID" value="MDZ5085754.1"/>
    <property type="molecule type" value="Genomic_DNA"/>
</dbReference>
<reference evidence="1 2" key="1">
    <citation type="journal article" date="2021" name="Chemosphere">
        <title>Bioballs carrying a syntrophic Rhodococcus and Mycolicibacterium consortium for simultaneous sorption and biodegradation of fuel oil in contaminated freshwater.</title>
        <authorList>
            <person name="Naloka K."/>
            <person name="Polrit D."/>
            <person name="Muangchinda C."/>
            <person name="Thoetkiattikul H."/>
            <person name="Pinyakong O."/>
        </authorList>
    </citation>
    <scope>NUCLEOTIDE SEQUENCE [LARGE SCALE GENOMIC DNA]</scope>
    <source>
        <strain evidence="1 2">J101</strain>
    </source>
</reference>
<proteinExistence type="predicted"/>
<sequence>MGVRRFGKLGGRPVVWCHGGLSSALDATFFDAAGRQRGAEVIAIDRPGIGRSDYRHLSHIGRWPHLVETVADSLGLDQFAVAGWSAGGPYALACAAMMPERVRAVATLAGMAPLEHISQAFELGLWADRVLIPAAQVSPVVAATLIRASRAAPDRYLAREVLRTAGRRDGAALSGKPLGWVVGAVREATVNGVRGTADDYRRIGRDWGFELGSVRQPTTVWQGDQDALVPAKHARRLANSLPSGTLRMVASAGHYLPALLADAVLHDLAPR</sequence>